<protein>
    <submittedName>
        <fullName evidence="3">Uncharacterized protein</fullName>
    </submittedName>
</protein>
<comment type="caution">
    <text evidence="3">The sequence shown here is derived from an EMBL/GenBank/DDBJ whole genome shotgun (WGS) entry which is preliminary data.</text>
</comment>
<evidence type="ECO:0000256" key="1">
    <source>
        <dbReference type="SAM" id="MobiDB-lite"/>
    </source>
</evidence>
<organism evidence="3 4">
    <name type="scientific">Cytospora leucostoma</name>
    <dbReference type="NCBI Taxonomy" id="1230097"/>
    <lineage>
        <taxon>Eukaryota</taxon>
        <taxon>Fungi</taxon>
        <taxon>Dikarya</taxon>
        <taxon>Ascomycota</taxon>
        <taxon>Pezizomycotina</taxon>
        <taxon>Sordariomycetes</taxon>
        <taxon>Sordariomycetidae</taxon>
        <taxon>Diaporthales</taxon>
        <taxon>Cytosporaceae</taxon>
        <taxon>Cytospora</taxon>
    </lineage>
</organism>
<gene>
    <name evidence="3" type="ORF">VPNG_05404</name>
</gene>
<feature type="region of interest" description="Disordered" evidence="1">
    <location>
        <begin position="1"/>
        <end position="45"/>
    </location>
</feature>
<evidence type="ECO:0000256" key="2">
    <source>
        <dbReference type="SAM" id="Phobius"/>
    </source>
</evidence>
<dbReference type="EMBL" id="LKEB01000027">
    <property type="protein sequence ID" value="ROW10817.1"/>
    <property type="molecule type" value="Genomic_DNA"/>
</dbReference>
<sequence length="652" mass="72678">MAQLTAMVADPRHSIRRKPISPPGAEAVNQTSNSKLMENPSSPSQPLLAADRLTGVNKQRETTTATSTISDDDGVGRYLPPRPLRPLTNAQISLLVVELLVVLAMAIGGIKGLTMLPMLDIFSVPRLDQDCGGYNVPPVEKNLYINLQIVKNLSFARAKLLDLAWDIIIGQGGKFLHGWVLYRVVASQLTWMMEYSSVPHHFQLDLLFSTVSLSALWSTMRFLCAKRPARTIFPAVWFLLAISYVLAFSSIWSAATGYLNPSIPGYRMMDQSYVTIASESLTMCWPVNTERLGGVVPAVVPGPRLRDCYTSFEDLDWNAPNCELEDGTDDWKNLVAYYKTKESIQNFFSIAYSADVVNKSVDLKDWMHEYSPSGNGSLTGVMFYHYYDAQEMGDPAEADDNLEVEGLYRQLTGFQFAGVGQDPEAEQRTDSPWLNSTFQLDTSVNMSKWQSGWEDWRTLGLEPVPYNSTLWYNGSAITLDAPFLNLDADKTACSWYNGYPSLDLCLCYGNTLLSSDFRDNDKLICISEEGYVWGFSSVVTLIGIILEVCWILGCFGMLLDVHINSTLFRMNRPGSGLVRNILDVAGAVQRDLGEETGAYKDRELMKALERCPPVGYEVHDTDNKVGRIAIVSMPGSRNPRNRLKIESSSLYA</sequence>
<proteinExistence type="predicted"/>
<reference evidence="3 4" key="1">
    <citation type="submission" date="2015-09" db="EMBL/GenBank/DDBJ databases">
        <title>Host preference determinants of Valsa canker pathogens revealed by comparative genomics.</title>
        <authorList>
            <person name="Yin Z."/>
            <person name="Huang L."/>
        </authorList>
    </citation>
    <scope>NUCLEOTIDE SEQUENCE [LARGE SCALE GENOMIC DNA]</scope>
    <source>
        <strain evidence="3 4">SXYLt</strain>
    </source>
</reference>
<dbReference type="STRING" id="1230097.A0A423X4H6"/>
<keyword evidence="2" id="KW-0472">Membrane</keyword>
<feature type="transmembrane region" description="Helical" evidence="2">
    <location>
        <begin position="531"/>
        <end position="559"/>
    </location>
</feature>
<evidence type="ECO:0000313" key="4">
    <source>
        <dbReference type="Proteomes" id="UP000285146"/>
    </source>
</evidence>
<keyword evidence="2" id="KW-0812">Transmembrane</keyword>
<dbReference type="InParanoid" id="A0A423X4H6"/>
<evidence type="ECO:0000313" key="3">
    <source>
        <dbReference type="EMBL" id="ROW10817.1"/>
    </source>
</evidence>
<keyword evidence="2" id="KW-1133">Transmembrane helix</keyword>
<dbReference type="Proteomes" id="UP000285146">
    <property type="component" value="Unassembled WGS sequence"/>
</dbReference>
<feature type="transmembrane region" description="Helical" evidence="2">
    <location>
        <begin position="236"/>
        <end position="259"/>
    </location>
</feature>
<accession>A0A423X4H6</accession>
<feature type="transmembrane region" description="Helical" evidence="2">
    <location>
        <begin position="206"/>
        <end position="224"/>
    </location>
</feature>
<name>A0A423X4H6_9PEZI</name>
<feature type="compositionally biased region" description="Polar residues" evidence="1">
    <location>
        <begin position="28"/>
        <end position="45"/>
    </location>
</feature>
<feature type="transmembrane region" description="Helical" evidence="2">
    <location>
        <begin position="92"/>
        <end position="110"/>
    </location>
</feature>
<dbReference type="AlphaFoldDB" id="A0A423X4H6"/>
<keyword evidence="4" id="KW-1185">Reference proteome</keyword>
<dbReference type="OrthoDB" id="3903561at2759"/>